<protein>
    <submittedName>
        <fullName evidence="2">Uncharacterized protein</fullName>
    </submittedName>
</protein>
<organism evidence="2 3">
    <name type="scientific">Edaphobacter aggregans</name>
    <dbReference type="NCBI Taxonomy" id="570835"/>
    <lineage>
        <taxon>Bacteria</taxon>
        <taxon>Pseudomonadati</taxon>
        <taxon>Acidobacteriota</taxon>
        <taxon>Terriglobia</taxon>
        <taxon>Terriglobales</taxon>
        <taxon>Acidobacteriaceae</taxon>
        <taxon>Edaphobacter</taxon>
    </lineage>
</organism>
<accession>A0A3R9NZY5</accession>
<comment type="caution">
    <text evidence="2">The sequence shown here is derived from an EMBL/GenBank/DDBJ whole genome shotgun (WGS) entry which is preliminary data.</text>
</comment>
<dbReference type="AlphaFoldDB" id="A0A3R9NZY5"/>
<feature type="signal peptide" evidence="1">
    <location>
        <begin position="1"/>
        <end position="31"/>
    </location>
</feature>
<proteinExistence type="predicted"/>
<evidence type="ECO:0000256" key="1">
    <source>
        <dbReference type="SAM" id="SignalP"/>
    </source>
</evidence>
<dbReference type="Proteomes" id="UP000269669">
    <property type="component" value="Unassembled WGS sequence"/>
</dbReference>
<gene>
    <name evidence="2" type="ORF">EDE15_3297</name>
</gene>
<evidence type="ECO:0000313" key="2">
    <source>
        <dbReference type="EMBL" id="RSL17753.1"/>
    </source>
</evidence>
<dbReference type="EMBL" id="RSDW01000001">
    <property type="protein sequence ID" value="RSL17753.1"/>
    <property type="molecule type" value="Genomic_DNA"/>
</dbReference>
<feature type="chain" id="PRO_5018769194" evidence="1">
    <location>
        <begin position="32"/>
        <end position="228"/>
    </location>
</feature>
<keyword evidence="1" id="KW-0732">Signal</keyword>
<evidence type="ECO:0000313" key="3">
    <source>
        <dbReference type="Proteomes" id="UP000269669"/>
    </source>
</evidence>
<reference evidence="2 3" key="1">
    <citation type="submission" date="2018-12" db="EMBL/GenBank/DDBJ databases">
        <title>Sequencing of bacterial isolates from soil warming experiment in Harvard Forest, Massachusetts, USA.</title>
        <authorList>
            <person name="Deangelis K."/>
        </authorList>
    </citation>
    <scope>NUCLEOTIDE SEQUENCE [LARGE SCALE GENOMIC DNA]</scope>
    <source>
        <strain evidence="2 3">EB153</strain>
    </source>
</reference>
<keyword evidence="3" id="KW-1185">Reference proteome</keyword>
<sequence length="228" mass="26204">MLVMRFRQKSGAKVRFFQVFLLVLIQSSAMAWPQSHAADLRSVDFKNFSYPWVHPSSWPNHLQWMSLRLKQHIRLVNGKWDERDESDRSNHLPFSGVTLEGIKYGRLSSNNSEDAIVVLRYDSGGTQYHYWVYIYGDSGGTPKLLGFFHAGDRAAHGLYQVFVKDQILNVRLFDPKYQEGDCCSNGYLNYQFRWNGEGFDAMGNPVSGRVDSKSQRPVSLFGLPIDRP</sequence>
<name>A0A3R9NZY5_9BACT</name>